<dbReference type="EMBL" id="PDOB01000042">
    <property type="protein sequence ID" value="PIL38259.1"/>
    <property type="molecule type" value="Genomic_DNA"/>
</dbReference>
<evidence type="ECO:0000313" key="2">
    <source>
        <dbReference type="EMBL" id="PIL38027.1"/>
    </source>
</evidence>
<dbReference type="AlphaFoldDB" id="A0A2G8SWU4"/>
<gene>
    <name evidence="3" type="ORF">CR103_19120</name>
    <name evidence="2" type="ORF">CR103_20325</name>
</gene>
<organism evidence="3 4">
    <name type="scientific">Massilia psychrophila</name>
    <dbReference type="NCBI Taxonomy" id="1603353"/>
    <lineage>
        <taxon>Bacteria</taxon>
        <taxon>Pseudomonadati</taxon>
        <taxon>Pseudomonadota</taxon>
        <taxon>Betaproteobacteria</taxon>
        <taxon>Burkholderiales</taxon>
        <taxon>Oxalobacteraceae</taxon>
        <taxon>Telluria group</taxon>
        <taxon>Massilia</taxon>
    </lineage>
</organism>
<feature type="domain" description="Transposase IS66 central" evidence="1">
    <location>
        <begin position="5"/>
        <end position="62"/>
    </location>
</feature>
<dbReference type="Proteomes" id="UP000228593">
    <property type="component" value="Unassembled WGS sequence"/>
</dbReference>
<evidence type="ECO:0000313" key="4">
    <source>
        <dbReference type="Proteomes" id="UP000228593"/>
    </source>
</evidence>
<evidence type="ECO:0000259" key="1">
    <source>
        <dbReference type="Pfam" id="PF03050"/>
    </source>
</evidence>
<feature type="non-terminal residue" evidence="3">
    <location>
        <position position="1"/>
    </location>
</feature>
<sequence>GPVKQSVAFNLLKRFRLYADAVLLFIADHAVPFTNNIGERAVRMPKVKQKISGCFRTVLGAENFCVIRSCLDTLRKQGHGMLDVLRRAFNGDPIRLAA</sequence>
<dbReference type="OrthoDB" id="3638270at2"/>
<dbReference type="PANTHER" id="PTHR33678:SF1">
    <property type="entry name" value="BLL1576 PROTEIN"/>
    <property type="match status" value="1"/>
</dbReference>
<dbReference type="RefSeq" id="WP_143752517.1">
    <property type="nucleotide sequence ID" value="NZ_PDOB01000005.1"/>
</dbReference>
<dbReference type="EMBL" id="PDOB01000051">
    <property type="protein sequence ID" value="PIL38027.1"/>
    <property type="molecule type" value="Genomic_DNA"/>
</dbReference>
<dbReference type="InterPro" id="IPR004291">
    <property type="entry name" value="Transposase_IS66_central"/>
</dbReference>
<reference evidence="3 4" key="1">
    <citation type="submission" date="2017-10" db="EMBL/GenBank/DDBJ databases">
        <title>Massilia psychrophilum sp. nov., a novel purple-pigmented bacterium isolated from Tianshan glacier, Xinjiang Municipality, China.</title>
        <authorList>
            <person name="Wang H."/>
        </authorList>
    </citation>
    <scope>NUCLEOTIDE SEQUENCE [LARGE SCALE GENOMIC DNA]</scope>
    <source>
        <strain evidence="3 4">JCM 30813</strain>
    </source>
</reference>
<keyword evidence="4" id="KW-1185">Reference proteome</keyword>
<dbReference type="Pfam" id="PF03050">
    <property type="entry name" value="DDE_Tnp_IS66"/>
    <property type="match status" value="1"/>
</dbReference>
<evidence type="ECO:0000313" key="3">
    <source>
        <dbReference type="EMBL" id="PIL38259.1"/>
    </source>
</evidence>
<name>A0A2G8SWU4_9BURK</name>
<dbReference type="PANTHER" id="PTHR33678">
    <property type="entry name" value="BLL1576 PROTEIN"/>
    <property type="match status" value="1"/>
</dbReference>
<proteinExistence type="predicted"/>
<dbReference type="InterPro" id="IPR052344">
    <property type="entry name" value="Transposase-related"/>
</dbReference>
<accession>A0A2G8SWU4</accession>
<protein>
    <recommendedName>
        <fullName evidence="1">Transposase IS66 central domain-containing protein</fullName>
    </recommendedName>
</protein>
<comment type="caution">
    <text evidence="3">The sequence shown here is derived from an EMBL/GenBank/DDBJ whole genome shotgun (WGS) entry which is preliminary data.</text>
</comment>